<keyword evidence="5 12" id="KW-0540">Nuclease</keyword>
<comment type="subunit">
    <text evidence="12">Homodimer.</text>
</comment>
<dbReference type="STRING" id="33968.BMS77_04175"/>
<dbReference type="EC" id="3.1.26.3" evidence="12"/>
<comment type="similarity">
    <text evidence="2">Belongs to the ribonuclease III family.</text>
</comment>
<dbReference type="eggNOG" id="COG0571">
    <property type="taxonomic scope" value="Bacteria"/>
</dbReference>
<comment type="cofactor">
    <cofactor evidence="12">
        <name>Mg(2+)</name>
        <dbReference type="ChEBI" id="CHEBI:18420"/>
    </cofactor>
</comment>
<dbReference type="CDD" id="cd10845">
    <property type="entry name" value="DSRM_RNAse_III_family"/>
    <property type="match status" value="1"/>
</dbReference>
<dbReference type="GO" id="GO:0046872">
    <property type="term" value="F:metal ion binding"/>
    <property type="evidence" value="ECO:0007669"/>
    <property type="project" value="UniProtKB-KW"/>
</dbReference>
<gene>
    <name evidence="12" type="primary">rnc</name>
    <name evidence="13" type="ORF">BMR96_02730</name>
</gene>
<evidence type="ECO:0000256" key="4">
    <source>
        <dbReference type="ARBA" id="ARBA00022664"/>
    </source>
</evidence>
<dbReference type="PROSITE" id="PS50142">
    <property type="entry name" value="RNASE_3_2"/>
    <property type="match status" value="1"/>
</dbReference>
<dbReference type="Gene3D" id="3.30.160.20">
    <property type="match status" value="1"/>
</dbReference>
<evidence type="ECO:0000256" key="2">
    <source>
        <dbReference type="ARBA" id="ARBA00010183"/>
    </source>
</evidence>
<evidence type="ECO:0000256" key="7">
    <source>
        <dbReference type="ARBA" id="ARBA00022730"/>
    </source>
</evidence>
<dbReference type="GO" id="GO:0008033">
    <property type="term" value="P:tRNA processing"/>
    <property type="evidence" value="ECO:0007669"/>
    <property type="project" value="UniProtKB-KW"/>
</dbReference>
<dbReference type="GO" id="GO:0019843">
    <property type="term" value="F:rRNA binding"/>
    <property type="evidence" value="ECO:0007669"/>
    <property type="project" value="UniProtKB-KW"/>
</dbReference>
<evidence type="ECO:0000313" key="13">
    <source>
        <dbReference type="EMBL" id="ORI98275.1"/>
    </source>
</evidence>
<feature type="active site" evidence="12">
    <location>
        <position position="53"/>
    </location>
</feature>
<dbReference type="GO" id="GO:0006364">
    <property type="term" value="P:rRNA processing"/>
    <property type="evidence" value="ECO:0007669"/>
    <property type="project" value="UniProtKB-UniRule"/>
</dbReference>
<keyword evidence="3 12" id="KW-0698">rRNA processing</keyword>
<evidence type="ECO:0000256" key="5">
    <source>
        <dbReference type="ARBA" id="ARBA00022722"/>
    </source>
</evidence>
<dbReference type="SUPFAM" id="SSF69065">
    <property type="entry name" value="RNase III domain-like"/>
    <property type="match status" value="1"/>
</dbReference>
<feature type="binding site" evidence="12">
    <location>
        <position position="49"/>
    </location>
    <ligand>
        <name>Mg(2+)</name>
        <dbReference type="ChEBI" id="CHEBI:18420"/>
    </ligand>
</feature>
<dbReference type="PROSITE" id="PS50137">
    <property type="entry name" value="DS_RBD"/>
    <property type="match status" value="1"/>
</dbReference>
<organism evidence="13 14">
    <name type="scientific">Leuconostoc pseudomesenteroides</name>
    <dbReference type="NCBI Taxonomy" id="33968"/>
    <lineage>
        <taxon>Bacteria</taxon>
        <taxon>Bacillati</taxon>
        <taxon>Bacillota</taxon>
        <taxon>Bacilli</taxon>
        <taxon>Lactobacillales</taxon>
        <taxon>Lactobacillaceae</taxon>
        <taxon>Leuconostoc</taxon>
    </lineage>
</organism>
<keyword evidence="12" id="KW-0819">tRNA processing</keyword>
<feature type="binding site" evidence="12">
    <location>
        <position position="125"/>
    </location>
    <ligand>
        <name>Mg(2+)</name>
        <dbReference type="ChEBI" id="CHEBI:18420"/>
    </ligand>
</feature>
<dbReference type="InterPro" id="IPR000999">
    <property type="entry name" value="RNase_III_dom"/>
</dbReference>
<protein>
    <recommendedName>
        <fullName evidence="12">Ribonuclease 3</fullName>
        <ecNumber evidence="12">3.1.26.3</ecNumber>
    </recommendedName>
    <alternativeName>
        <fullName evidence="12">Ribonuclease III</fullName>
        <shortName evidence="12">RNase III</shortName>
    </alternativeName>
</protein>
<dbReference type="GO" id="GO:0005737">
    <property type="term" value="C:cytoplasm"/>
    <property type="evidence" value="ECO:0007669"/>
    <property type="project" value="UniProtKB-SubCell"/>
</dbReference>
<comment type="function">
    <text evidence="12">Digests double-stranded RNA. Involved in the processing of primary rRNA transcript to yield the immediate precursors to the large and small rRNAs (23S and 16S). Processes some mRNAs, and tRNAs when they are encoded in the rRNA operon. Processes pre-crRNA and tracrRNA of type II CRISPR loci if present in the organism.</text>
</comment>
<dbReference type="PANTHER" id="PTHR11207">
    <property type="entry name" value="RIBONUCLEASE III"/>
    <property type="match status" value="1"/>
</dbReference>
<evidence type="ECO:0000256" key="3">
    <source>
        <dbReference type="ARBA" id="ARBA00022552"/>
    </source>
</evidence>
<keyword evidence="6 12" id="KW-0479">Metal-binding</keyword>
<feature type="active site" evidence="12">
    <location>
        <position position="125"/>
    </location>
</feature>
<evidence type="ECO:0000256" key="12">
    <source>
        <dbReference type="HAMAP-Rule" id="MF_00104"/>
    </source>
</evidence>
<dbReference type="Proteomes" id="UP000192288">
    <property type="component" value="Unassembled WGS sequence"/>
</dbReference>
<dbReference type="NCBIfam" id="TIGR02191">
    <property type="entry name" value="RNaseIII"/>
    <property type="match status" value="1"/>
</dbReference>
<dbReference type="GO" id="GO:0003725">
    <property type="term" value="F:double-stranded RNA binding"/>
    <property type="evidence" value="ECO:0007669"/>
    <property type="project" value="TreeGrafter"/>
</dbReference>
<feature type="binding site" evidence="12">
    <location>
        <position position="122"/>
    </location>
    <ligand>
        <name>Mg(2+)</name>
        <dbReference type="ChEBI" id="CHEBI:18420"/>
    </ligand>
</feature>
<evidence type="ECO:0000256" key="9">
    <source>
        <dbReference type="ARBA" id="ARBA00022801"/>
    </source>
</evidence>
<dbReference type="Gene3D" id="1.10.1520.10">
    <property type="entry name" value="Ribonuclease III domain"/>
    <property type="match status" value="1"/>
</dbReference>
<evidence type="ECO:0000256" key="6">
    <source>
        <dbReference type="ARBA" id="ARBA00022723"/>
    </source>
</evidence>
<keyword evidence="11 12" id="KW-0694">RNA-binding</keyword>
<evidence type="ECO:0000313" key="14">
    <source>
        <dbReference type="Proteomes" id="UP000192288"/>
    </source>
</evidence>
<dbReference type="EMBL" id="MPLS01000006">
    <property type="protein sequence ID" value="ORI98275.1"/>
    <property type="molecule type" value="Genomic_DNA"/>
</dbReference>
<comment type="catalytic activity">
    <reaction evidence="1 12">
        <text>Endonucleolytic cleavage to 5'-phosphomonoester.</text>
        <dbReference type="EC" id="3.1.26.3"/>
    </reaction>
</comment>
<dbReference type="InterPro" id="IPR036389">
    <property type="entry name" value="RNase_III_sf"/>
</dbReference>
<dbReference type="RefSeq" id="WP_080519121.1">
    <property type="nucleotide sequence ID" value="NZ_MPLS01000006.1"/>
</dbReference>
<keyword evidence="9 12" id="KW-0378">Hydrolase</keyword>
<evidence type="ECO:0000256" key="11">
    <source>
        <dbReference type="ARBA" id="ARBA00022884"/>
    </source>
</evidence>
<dbReference type="PROSITE" id="PS00517">
    <property type="entry name" value="RNASE_3_1"/>
    <property type="match status" value="1"/>
</dbReference>
<name>A0A1X0VEW2_LEUPS</name>
<comment type="subcellular location">
    <subcellularLocation>
        <location evidence="12">Cytoplasm</location>
    </subcellularLocation>
</comment>
<dbReference type="SMART" id="SM00358">
    <property type="entry name" value="DSRM"/>
    <property type="match status" value="1"/>
</dbReference>
<evidence type="ECO:0000256" key="1">
    <source>
        <dbReference type="ARBA" id="ARBA00000109"/>
    </source>
</evidence>
<keyword evidence="8 12" id="KW-0255">Endonuclease</keyword>
<dbReference type="SMART" id="SM00535">
    <property type="entry name" value="RIBOc"/>
    <property type="match status" value="1"/>
</dbReference>
<dbReference type="CDD" id="cd00593">
    <property type="entry name" value="RIBOc"/>
    <property type="match status" value="1"/>
</dbReference>
<dbReference type="Pfam" id="PF14622">
    <property type="entry name" value="Ribonucleas_3_3"/>
    <property type="match status" value="1"/>
</dbReference>
<keyword evidence="4 12" id="KW-0507">mRNA processing</keyword>
<dbReference type="Pfam" id="PF00035">
    <property type="entry name" value="dsrm"/>
    <property type="match status" value="1"/>
</dbReference>
<evidence type="ECO:0000256" key="8">
    <source>
        <dbReference type="ARBA" id="ARBA00022759"/>
    </source>
</evidence>
<keyword evidence="12" id="KW-0963">Cytoplasm</keyword>
<dbReference type="FunFam" id="1.10.1520.10:FF:000001">
    <property type="entry name" value="Ribonuclease 3"/>
    <property type="match status" value="1"/>
</dbReference>
<keyword evidence="10 12" id="KW-0460">Magnesium</keyword>
<dbReference type="GO" id="GO:0004525">
    <property type="term" value="F:ribonuclease III activity"/>
    <property type="evidence" value="ECO:0007669"/>
    <property type="project" value="UniProtKB-UniRule"/>
</dbReference>
<accession>A0A1X0VEW2</accession>
<reference evidence="13 14" key="1">
    <citation type="journal article" date="2017" name="Front. Microbiol.">
        <title>Genomic Characterization of Dairy Associated Leuconostoc Species and Diversity of Leuconostocs in Undefined Mixed Mesophilic Starter Cultures.</title>
        <authorList>
            <person name="Frantzen C.A."/>
            <person name="Kot W."/>
            <person name="Pedersen T.B."/>
            <person name="Ardo Y.M."/>
            <person name="Broadbent J.R."/>
            <person name="Neve H."/>
            <person name="Hansen L.H."/>
            <person name="Dal Bello F."/>
            <person name="Ostlie H.M."/>
            <person name="Kleppen H.P."/>
            <person name="Vogensen F.K."/>
            <person name="Holo H."/>
        </authorList>
    </citation>
    <scope>NUCLEOTIDE SEQUENCE [LARGE SCALE GENOMIC DNA]</scope>
    <source>
        <strain evidence="13 14">LMGCF08</strain>
    </source>
</reference>
<dbReference type="GO" id="GO:0010468">
    <property type="term" value="P:regulation of gene expression"/>
    <property type="evidence" value="ECO:0007669"/>
    <property type="project" value="TreeGrafter"/>
</dbReference>
<dbReference type="PANTHER" id="PTHR11207:SF0">
    <property type="entry name" value="RIBONUCLEASE 3"/>
    <property type="match status" value="1"/>
</dbReference>
<dbReference type="HAMAP" id="MF_00104">
    <property type="entry name" value="RNase_III"/>
    <property type="match status" value="1"/>
</dbReference>
<comment type="caution">
    <text evidence="13">The sequence shown here is derived from an EMBL/GenBank/DDBJ whole genome shotgun (WGS) entry which is preliminary data.</text>
</comment>
<dbReference type="AlphaFoldDB" id="A0A1X0VEW2"/>
<keyword evidence="7 12" id="KW-0699">rRNA-binding</keyword>
<dbReference type="GeneID" id="97230934"/>
<dbReference type="GO" id="GO:0006397">
    <property type="term" value="P:mRNA processing"/>
    <property type="evidence" value="ECO:0007669"/>
    <property type="project" value="UniProtKB-UniRule"/>
</dbReference>
<dbReference type="InterPro" id="IPR014720">
    <property type="entry name" value="dsRBD_dom"/>
</dbReference>
<dbReference type="SUPFAM" id="SSF54768">
    <property type="entry name" value="dsRNA-binding domain-like"/>
    <property type="match status" value="1"/>
</dbReference>
<evidence type="ECO:0000256" key="10">
    <source>
        <dbReference type="ARBA" id="ARBA00022842"/>
    </source>
</evidence>
<sequence length="236" mass="27263">MSQDSFKKHILTQYGIRFNDESLLTEALTQRNYLNEHPEDKGHDYQRLEFLGDSVMQVTVAEYLFKRYPNWHEGQLTEMRIAMVQTRSFAHFARLVHLNEGIRLGKGEEMSGARDRDSLLEDIWEAFIGALYLDQGPKEVNQFLDKTLFAAIDTDFFDRFIDFKSRLQERLQVKGTVDIAYRTEREEQLADNTQLFEASVSVDDKELARGTGKSIKDAEKAAARTALKLLEDNVSL</sequence>
<dbReference type="InterPro" id="IPR011907">
    <property type="entry name" value="RNase_III"/>
</dbReference>
<proteinExistence type="inferred from homology"/>